<gene>
    <name evidence="1" type="primary">psiB</name>
    <name evidence="1" type="ORF">GKC49_00490</name>
</gene>
<dbReference type="NCBIfam" id="NF010255">
    <property type="entry name" value="PRK13701.1"/>
    <property type="match status" value="1"/>
</dbReference>
<proteinExistence type="predicted"/>
<dbReference type="InterPro" id="IPR009385">
    <property type="entry name" value="Plasmid_inh_PsiB"/>
</dbReference>
<evidence type="ECO:0000313" key="2">
    <source>
        <dbReference type="Proteomes" id="UP000461948"/>
    </source>
</evidence>
<dbReference type="EMBL" id="WKLC01000005">
    <property type="protein sequence ID" value="MSE13690.1"/>
    <property type="molecule type" value="Genomic_DNA"/>
</dbReference>
<comment type="caution">
    <text evidence="1">The sequence shown here is derived from an EMBL/GenBank/DDBJ whole genome shotgun (WGS) entry which is preliminary data.</text>
</comment>
<organism evidence="1 2">
    <name type="scientific">Enterobacter agglomerans</name>
    <name type="common">Erwinia herbicola</name>
    <name type="synonym">Pantoea agglomerans</name>
    <dbReference type="NCBI Taxonomy" id="549"/>
    <lineage>
        <taxon>Bacteria</taxon>
        <taxon>Pseudomonadati</taxon>
        <taxon>Pseudomonadota</taxon>
        <taxon>Gammaproteobacteria</taxon>
        <taxon>Enterobacterales</taxon>
        <taxon>Erwiniaceae</taxon>
        <taxon>Pantoea</taxon>
        <taxon>Pantoea agglomerans group</taxon>
    </lineage>
</organism>
<sequence>METNMKNNNALNLTVLTGMHPCEFEEWRERGENDRHILTSAVAQLLHVPAGWNVNGEYRGEFGGFFPVQLRYTPPGEAFSLCVCSPGDVSGEWLIVLVSADGNCVREVLRLTPFDPQRISDLIAAAAQASLLEHCAAGMAEYLAEGEFA</sequence>
<dbReference type="InterPro" id="IPR038131">
    <property type="entry name" value="PsiB-like_sf"/>
</dbReference>
<dbReference type="AlphaFoldDB" id="A0A7X2MIE3"/>
<protein>
    <submittedName>
        <fullName evidence="1">Conjugation system SOS inhibitor PsiB</fullName>
    </submittedName>
</protein>
<dbReference type="Gene3D" id="3.40.50.11880">
    <property type="entry name" value="Plasmid SOS inhibition protein"/>
    <property type="match status" value="1"/>
</dbReference>
<name>A0A7X2MIE3_ENTAG</name>
<reference evidence="1 2" key="1">
    <citation type="submission" date="2019-11" db="EMBL/GenBank/DDBJ databases">
        <title>Draft Genome Sequence of Plant Growth-Promoting Rhizosphere-Associated Bacteria.</title>
        <authorList>
            <person name="Vasilyev I.Y."/>
            <person name="Radchenko V."/>
            <person name="Ilnitskaya E.V."/>
        </authorList>
    </citation>
    <scope>NUCLEOTIDE SEQUENCE [LARGE SCALE GENOMIC DNA]</scope>
    <source>
        <strain evidence="1 2">VRA_MhP_f</strain>
    </source>
</reference>
<dbReference type="Pfam" id="PF06290">
    <property type="entry name" value="PsiB"/>
    <property type="match status" value="1"/>
</dbReference>
<dbReference type="Proteomes" id="UP000461948">
    <property type="component" value="Unassembled WGS sequence"/>
</dbReference>
<accession>A0A7X2MIE3</accession>
<evidence type="ECO:0000313" key="1">
    <source>
        <dbReference type="EMBL" id="MSE13690.1"/>
    </source>
</evidence>